<name>A0A0L8HM61_OCTBM</name>
<dbReference type="AlphaFoldDB" id="A0A0L8HM61"/>
<dbReference type="EMBL" id="KQ417791">
    <property type="protein sequence ID" value="KOF90302.1"/>
    <property type="molecule type" value="Genomic_DNA"/>
</dbReference>
<proteinExistence type="predicted"/>
<reference evidence="1" key="1">
    <citation type="submission" date="2015-07" db="EMBL/GenBank/DDBJ databases">
        <title>MeaNS - Measles Nucleotide Surveillance Program.</title>
        <authorList>
            <person name="Tran T."/>
            <person name="Druce J."/>
        </authorList>
    </citation>
    <scope>NUCLEOTIDE SEQUENCE</scope>
    <source>
        <strain evidence="1">UCB-OBI-ISO-001</strain>
        <tissue evidence="1">Gonad</tissue>
    </source>
</reference>
<sequence length="52" mass="6493">MFELFICTYLFWPVMQHETEMHYGYLQARAYVKEFIFVVEYLHNHSKFVKNI</sequence>
<protein>
    <submittedName>
        <fullName evidence="1">Uncharacterized protein</fullName>
    </submittedName>
</protein>
<evidence type="ECO:0000313" key="1">
    <source>
        <dbReference type="EMBL" id="KOF90302.1"/>
    </source>
</evidence>
<gene>
    <name evidence="1" type="ORF">OCBIM_22011372mg</name>
</gene>
<accession>A0A0L8HM61</accession>
<organism evidence="1">
    <name type="scientific">Octopus bimaculoides</name>
    <name type="common">California two-spotted octopus</name>
    <dbReference type="NCBI Taxonomy" id="37653"/>
    <lineage>
        <taxon>Eukaryota</taxon>
        <taxon>Metazoa</taxon>
        <taxon>Spiralia</taxon>
        <taxon>Lophotrochozoa</taxon>
        <taxon>Mollusca</taxon>
        <taxon>Cephalopoda</taxon>
        <taxon>Coleoidea</taxon>
        <taxon>Octopodiformes</taxon>
        <taxon>Octopoda</taxon>
        <taxon>Incirrata</taxon>
        <taxon>Octopodidae</taxon>
        <taxon>Octopus</taxon>
    </lineage>
</organism>